<dbReference type="GO" id="GO:0016874">
    <property type="term" value="F:ligase activity"/>
    <property type="evidence" value="ECO:0007669"/>
    <property type="project" value="UniProtKB-KW"/>
</dbReference>
<accession>A0A1M4WQJ4</accession>
<feature type="transmembrane region" description="Helical" evidence="5">
    <location>
        <begin position="162"/>
        <end position="186"/>
    </location>
</feature>
<name>A0A1M4WQJ4_9CLOT</name>
<protein>
    <submittedName>
        <fullName evidence="7">O-Antigen ligase</fullName>
    </submittedName>
</protein>
<dbReference type="RefSeq" id="WP_072896002.1">
    <property type="nucleotide sequence ID" value="NZ_FQVM01000013.1"/>
</dbReference>
<dbReference type="AlphaFoldDB" id="A0A1M4WQJ4"/>
<evidence type="ECO:0000256" key="1">
    <source>
        <dbReference type="ARBA" id="ARBA00004141"/>
    </source>
</evidence>
<feature type="transmembrane region" description="Helical" evidence="5">
    <location>
        <begin position="317"/>
        <end position="346"/>
    </location>
</feature>
<dbReference type="PANTHER" id="PTHR37422:SF17">
    <property type="entry name" value="O-ANTIGEN LIGASE"/>
    <property type="match status" value="1"/>
</dbReference>
<dbReference type="EMBL" id="FQVM01000013">
    <property type="protein sequence ID" value="SHE83484.1"/>
    <property type="molecule type" value="Genomic_DNA"/>
</dbReference>
<dbReference type="GO" id="GO:0016020">
    <property type="term" value="C:membrane"/>
    <property type="evidence" value="ECO:0007669"/>
    <property type="project" value="UniProtKB-SubCell"/>
</dbReference>
<dbReference type="InterPro" id="IPR007016">
    <property type="entry name" value="O-antigen_ligase-rel_domated"/>
</dbReference>
<feature type="transmembrane region" description="Helical" evidence="5">
    <location>
        <begin position="240"/>
        <end position="258"/>
    </location>
</feature>
<feature type="transmembrane region" description="Helical" evidence="5">
    <location>
        <begin position="68"/>
        <end position="86"/>
    </location>
</feature>
<keyword evidence="7" id="KW-0436">Ligase</keyword>
<proteinExistence type="predicted"/>
<keyword evidence="4 5" id="KW-0472">Membrane</keyword>
<evidence type="ECO:0000259" key="6">
    <source>
        <dbReference type="Pfam" id="PF04932"/>
    </source>
</evidence>
<feature type="transmembrane region" description="Helical" evidence="5">
    <location>
        <begin position="121"/>
        <end position="142"/>
    </location>
</feature>
<dbReference type="Pfam" id="PF04932">
    <property type="entry name" value="Wzy_C"/>
    <property type="match status" value="1"/>
</dbReference>
<dbReference type="InterPro" id="IPR051533">
    <property type="entry name" value="WaaL-like"/>
</dbReference>
<keyword evidence="8" id="KW-1185">Reference proteome</keyword>
<evidence type="ECO:0000313" key="7">
    <source>
        <dbReference type="EMBL" id="SHE83484.1"/>
    </source>
</evidence>
<gene>
    <name evidence="7" type="ORF">SAMN05443638_11358</name>
</gene>
<evidence type="ECO:0000256" key="4">
    <source>
        <dbReference type="ARBA" id="ARBA00023136"/>
    </source>
</evidence>
<evidence type="ECO:0000256" key="3">
    <source>
        <dbReference type="ARBA" id="ARBA00022989"/>
    </source>
</evidence>
<sequence length="403" mass="45504">MNSIKNFFQDNFYFKICYLITSLIFVTIIGEVHVISSLLSKIMLLWSAASIIYIIYKGKENLKSTVNYLIFILLILQGISLVVTGISKSGIIALFINITIFFVIFDINLKKNIILKRMNNFIDLTTIILSTLSIASIILFFLKNNIKIGDNIYGYLSEKYFVGIFANENALGISAAICAILTLYIIIRNKNKYINILGIINIFIQGIIILNCNCSNGQLILLVFLWAIIFVYFRNWIFRVIYLIASFGGLGFIIHKIISSGKVESFLNGRYALWTTASKVIKNNLIFGVGEKNFLNKMIEAKTGELAGIEGGGTHNIFLQIAVISGILVLIAFIILVLYIIIKSILNNDKVVKERKRVLNSIILSLLIAILASNFFEANLLFIVSFIPIIFWSLLGYIYKFLE</sequence>
<reference evidence="7 8" key="1">
    <citation type="submission" date="2016-11" db="EMBL/GenBank/DDBJ databases">
        <authorList>
            <person name="Jaros S."/>
            <person name="Januszkiewicz K."/>
            <person name="Wedrychowicz H."/>
        </authorList>
    </citation>
    <scope>NUCLEOTIDE SEQUENCE [LARGE SCALE GENOMIC DNA]</scope>
    <source>
        <strain evidence="7 8">DSM 2631</strain>
    </source>
</reference>
<feature type="transmembrane region" description="Helical" evidence="5">
    <location>
        <begin position="193"/>
        <end position="210"/>
    </location>
</feature>
<feature type="transmembrane region" description="Helical" evidence="5">
    <location>
        <begin position="216"/>
        <end position="233"/>
    </location>
</feature>
<evidence type="ECO:0000313" key="8">
    <source>
        <dbReference type="Proteomes" id="UP000184035"/>
    </source>
</evidence>
<feature type="transmembrane region" description="Helical" evidence="5">
    <location>
        <begin position="382"/>
        <end position="402"/>
    </location>
</feature>
<dbReference type="PANTHER" id="PTHR37422">
    <property type="entry name" value="TEICHURONIC ACID BIOSYNTHESIS PROTEIN TUAE"/>
    <property type="match status" value="1"/>
</dbReference>
<feature type="transmembrane region" description="Helical" evidence="5">
    <location>
        <begin position="358"/>
        <end position="376"/>
    </location>
</feature>
<feature type="transmembrane region" description="Helical" evidence="5">
    <location>
        <begin position="38"/>
        <end position="56"/>
    </location>
</feature>
<comment type="subcellular location">
    <subcellularLocation>
        <location evidence="1">Membrane</location>
        <topology evidence="1">Multi-pass membrane protein</topology>
    </subcellularLocation>
</comment>
<feature type="transmembrane region" description="Helical" evidence="5">
    <location>
        <begin position="92"/>
        <end position="109"/>
    </location>
</feature>
<dbReference type="STRING" id="1533.SAMN05443638_11358"/>
<dbReference type="Proteomes" id="UP000184035">
    <property type="component" value="Unassembled WGS sequence"/>
</dbReference>
<keyword evidence="2 5" id="KW-0812">Transmembrane</keyword>
<evidence type="ECO:0000256" key="2">
    <source>
        <dbReference type="ARBA" id="ARBA00022692"/>
    </source>
</evidence>
<feature type="domain" description="O-antigen ligase-related" evidence="6">
    <location>
        <begin position="220"/>
        <end position="334"/>
    </location>
</feature>
<feature type="transmembrane region" description="Helical" evidence="5">
    <location>
        <begin position="12"/>
        <end position="32"/>
    </location>
</feature>
<dbReference type="OrthoDB" id="1951079at2"/>
<organism evidence="7 8">
    <name type="scientific">Clostridium fallax</name>
    <dbReference type="NCBI Taxonomy" id="1533"/>
    <lineage>
        <taxon>Bacteria</taxon>
        <taxon>Bacillati</taxon>
        <taxon>Bacillota</taxon>
        <taxon>Clostridia</taxon>
        <taxon>Eubacteriales</taxon>
        <taxon>Clostridiaceae</taxon>
        <taxon>Clostridium</taxon>
    </lineage>
</organism>
<evidence type="ECO:0000256" key="5">
    <source>
        <dbReference type="SAM" id="Phobius"/>
    </source>
</evidence>
<keyword evidence="3 5" id="KW-1133">Transmembrane helix</keyword>